<evidence type="ECO:0000256" key="3">
    <source>
        <dbReference type="ARBA" id="ARBA00023163"/>
    </source>
</evidence>
<dbReference type="Gene3D" id="1.10.10.10">
    <property type="entry name" value="Winged helix-like DNA-binding domain superfamily/Winged helix DNA-binding domain"/>
    <property type="match status" value="1"/>
</dbReference>
<keyword evidence="2" id="KW-0238">DNA-binding</keyword>
<dbReference type="Pfam" id="PF13412">
    <property type="entry name" value="HTH_24"/>
    <property type="match status" value="1"/>
</dbReference>
<feature type="domain" description="HTH asnC-type" evidence="4">
    <location>
        <begin position="11"/>
        <end position="72"/>
    </location>
</feature>
<proteinExistence type="predicted"/>
<gene>
    <name evidence="5" type="ORF">RAS12_20565</name>
</gene>
<evidence type="ECO:0000313" key="6">
    <source>
        <dbReference type="Proteomes" id="UP001234798"/>
    </source>
</evidence>
<dbReference type="InterPro" id="IPR036390">
    <property type="entry name" value="WH_DNA-bd_sf"/>
</dbReference>
<dbReference type="PANTHER" id="PTHR30154:SF34">
    <property type="entry name" value="TRANSCRIPTIONAL REGULATOR AZLB"/>
    <property type="match status" value="1"/>
</dbReference>
<keyword evidence="6" id="KW-1185">Reference proteome</keyword>
<dbReference type="PANTHER" id="PTHR30154">
    <property type="entry name" value="LEUCINE-RESPONSIVE REGULATORY PROTEIN"/>
    <property type="match status" value="1"/>
</dbReference>
<dbReference type="RefSeq" id="WP_306939688.1">
    <property type="nucleotide sequence ID" value="NZ_CP132976.1"/>
</dbReference>
<accession>A0ABY9LYF7</accession>
<dbReference type="PROSITE" id="PS50956">
    <property type="entry name" value="HTH_ASNC_2"/>
    <property type="match status" value="1"/>
</dbReference>
<dbReference type="EMBL" id="CP132976">
    <property type="protein sequence ID" value="WMD19003.1"/>
    <property type="molecule type" value="Genomic_DNA"/>
</dbReference>
<dbReference type="Pfam" id="PF01037">
    <property type="entry name" value="AsnC_trans_reg"/>
    <property type="match status" value="1"/>
</dbReference>
<keyword evidence="3" id="KW-0804">Transcription</keyword>
<reference evidence="5 6" key="1">
    <citation type="submission" date="2023-08" db="EMBL/GenBank/DDBJ databases">
        <title>Achromobacter seleniivolatilans sp. nov., isolated from seleniferous soil.</title>
        <authorList>
            <person name="Zhang S."/>
            <person name="Li K."/>
            <person name="Peng J."/>
            <person name="Zhao Q."/>
            <person name="Wang H."/>
            <person name="Guo Y."/>
        </authorList>
    </citation>
    <scope>NUCLEOTIDE SEQUENCE [LARGE SCALE GENOMIC DNA]</scope>
    <source>
        <strain evidence="5 6">R39</strain>
    </source>
</reference>
<dbReference type="SMART" id="SM00344">
    <property type="entry name" value="HTH_ASNC"/>
    <property type="match status" value="1"/>
</dbReference>
<dbReference type="InterPro" id="IPR000485">
    <property type="entry name" value="AsnC-type_HTH_dom"/>
</dbReference>
<dbReference type="CDD" id="cd00090">
    <property type="entry name" value="HTH_ARSR"/>
    <property type="match status" value="1"/>
</dbReference>
<evidence type="ECO:0000313" key="5">
    <source>
        <dbReference type="EMBL" id="WMD19003.1"/>
    </source>
</evidence>
<evidence type="ECO:0000256" key="1">
    <source>
        <dbReference type="ARBA" id="ARBA00023015"/>
    </source>
</evidence>
<sequence>MQNPPIPLPDLDDLDLRILEQLQEDSSLTNQDLAGRVHASPPTCLRRVRRLVDEGVIDRQVAILAAEKLGSTLTAIVEITLDVQAAESLDIFEQSMLDEPAVLQCYRVSPGPDFVVIAQVKDMPAYHALVHRAFTAQANVRNVRTFFSVHRAKFETRIAVRG</sequence>
<name>A0ABY9LYF7_9BURK</name>
<dbReference type="Proteomes" id="UP001234798">
    <property type="component" value="Chromosome"/>
</dbReference>
<keyword evidence="1" id="KW-0805">Transcription regulation</keyword>
<dbReference type="InterPro" id="IPR019887">
    <property type="entry name" value="Tscrpt_reg_AsnC/Lrp_C"/>
</dbReference>
<evidence type="ECO:0000259" key="4">
    <source>
        <dbReference type="PROSITE" id="PS50956"/>
    </source>
</evidence>
<dbReference type="PRINTS" id="PR00033">
    <property type="entry name" value="HTHASNC"/>
</dbReference>
<protein>
    <submittedName>
        <fullName evidence="5">Lrp/AsnC family transcriptional regulator</fullName>
    </submittedName>
</protein>
<dbReference type="SUPFAM" id="SSF46785">
    <property type="entry name" value="Winged helix' DNA-binding domain"/>
    <property type="match status" value="1"/>
</dbReference>
<dbReference type="Gene3D" id="3.30.70.920">
    <property type="match status" value="1"/>
</dbReference>
<dbReference type="InterPro" id="IPR036388">
    <property type="entry name" value="WH-like_DNA-bd_sf"/>
</dbReference>
<evidence type="ECO:0000256" key="2">
    <source>
        <dbReference type="ARBA" id="ARBA00023125"/>
    </source>
</evidence>
<dbReference type="InterPro" id="IPR019888">
    <property type="entry name" value="Tscrpt_reg_AsnC-like"/>
</dbReference>
<dbReference type="InterPro" id="IPR011991">
    <property type="entry name" value="ArsR-like_HTH"/>
</dbReference>
<dbReference type="InterPro" id="IPR011008">
    <property type="entry name" value="Dimeric_a/b-barrel"/>
</dbReference>
<dbReference type="SUPFAM" id="SSF54909">
    <property type="entry name" value="Dimeric alpha+beta barrel"/>
    <property type="match status" value="1"/>
</dbReference>
<organism evidence="5 6">
    <name type="scientific">Achromobacter seleniivolatilans</name>
    <dbReference type="NCBI Taxonomy" id="3047478"/>
    <lineage>
        <taxon>Bacteria</taxon>
        <taxon>Pseudomonadati</taxon>
        <taxon>Pseudomonadota</taxon>
        <taxon>Betaproteobacteria</taxon>
        <taxon>Burkholderiales</taxon>
        <taxon>Alcaligenaceae</taxon>
        <taxon>Achromobacter</taxon>
    </lineage>
</organism>